<dbReference type="Gene3D" id="2.120.10.80">
    <property type="entry name" value="Kelch-type beta propeller"/>
    <property type="match status" value="2"/>
</dbReference>
<dbReference type="NCBIfam" id="TIGR03804">
    <property type="entry name" value="para_beta_helix"/>
    <property type="match status" value="1"/>
</dbReference>
<comment type="pathway">
    <text evidence="1">Protein modification; protein ubiquitination.</text>
</comment>
<evidence type="ECO:0000256" key="3">
    <source>
        <dbReference type="ARBA" id="ARBA00022786"/>
    </source>
</evidence>
<keyword evidence="7" id="KW-1185">Reference proteome</keyword>
<reference evidence="6 7" key="1">
    <citation type="submission" date="2019-03" db="EMBL/GenBank/DDBJ databases">
        <title>Genomic Encyclopedia of Type Strains, Phase IV (KMG-IV): sequencing the most valuable type-strain genomes for metagenomic binning, comparative biology and taxonomic classification.</title>
        <authorList>
            <person name="Goeker M."/>
        </authorList>
    </citation>
    <scope>NUCLEOTIDE SEQUENCE [LARGE SCALE GENOMIC DNA]</scope>
    <source>
        <strain evidence="6 7">DSM 24179</strain>
    </source>
</reference>
<dbReference type="SUPFAM" id="SSF63446">
    <property type="entry name" value="Type I dockerin domain"/>
    <property type="match status" value="1"/>
</dbReference>
<comment type="caution">
    <text evidence="6">The sequence shown here is derived from an EMBL/GenBank/DDBJ whole genome shotgun (WGS) entry which is preliminary data.</text>
</comment>
<dbReference type="Gene3D" id="2.160.20.10">
    <property type="entry name" value="Single-stranded right-handed beta-helix, Pectin lyase-like"/>
    <property type="match status" value="4"/>
</dbReference>
<feature type="chain" id="PRO_5020356724" evidence="4">
    <location>
        <begin position="30"/>
        <end position="1754"/>
    </location>
</feature>
<evidence type="ECO:0000259" key="5">
    <source>
        <dbReference type="PROSITE" id="PS51766"/>
    </source>
</evidence>
<accession>A0A4R2GLS0</accession>
<evidence type="ECO:0000256" key="1">
    <source>
        <dbReference type="ARBA" id="ARBA00004906"/>
    </source>
</evidence>
<feature type="domain" description="Dockerin" evidence="5">
    <location>
        <begin position="1414"/>
        <end position="1482"/>
    </location>
</feature>
<evidence type="ECO:0000313" key="7">
    <source>
        <dbReference type="Proteomes" id="UP000295221"/>
    </source>
</evidence>
<feature type="signal peptide" evidence="4">
    <location>
        <begin position="1"/>
        <end position="29"/>
    </location>
</feature>
<dbReference type="Proteomes" id="UP000295221">
    <property type="component" value="Unassembled WGS sequence"/>
</dbReference>
<name>A0A4R2GLS0_9BACT</name>
<evidence type="ECO:0000256" key="4">
    <source>
        <dbReference type="SAM" id="SignalP"/>
    </source>
</evidence>
<dbReference type="InterPro" id="IPR012334">
    <property type="entry name" value="Pectin_lyas_fold"/>
</dbReference>
<dbReference type="Pfam" id="PF24681">
    <property type="entry name" value="Kelch_KLHDC2_KLHL20_DRC7"/>
    <property type="match status" value="1"/>
</dbReference>
<dbReference type="Gene3D" id="1.10.1330.10">
    <property type="entry name" value="Dockerin domain"/>
    <property type="match status" value="1"/>
</dbReference>
<dbReference type="InterPro" id="IPR036439">
    <property type="entry name" value="Dockerin_dom_sf"/>
</dbReference>
<dbReference type="CDD" id="cd14256">
    <property type="entry name" value="Dockerin_I"/>
    <property type="match status" value="1"/>
</dbReference>
<dbReference type="InterPro" id="IPR002105">
    <property type="entry name" value="Dockerin_1_rpt"/>
</dbReference>
<dbReference type="InterPro" id="IPR015915">
    <property type="entry name" value="Kelch-typ_b-propeller"/>
</dbReference>
<dbReference type="InterPro" id="IPR011050">
    <property type="entry name" value="Pectin_lyase_fold/virulence"/>
</dbReference>
<dbReference type="EMBL" id="SLWK01000002">
    <property type="protein sequence ID" value="TCO09680.1"/>
    <property type="molecule type" value="Genomic_DNA"/>
</dbReference>
<dbReference type="InterPro" id="IPR006626">
    <property type="entry name" value="PbH1"/>
</dbReference>
<dbReference type="RefSeq" id="WP_132432406.1">
    <property type="nucleotide sequence ID" value="NZ_SLWK01000002.1"/>
</dbReference>
<dbReference type="PANTHER" id="PTHR22990:SF15">
    <property type="entry name" value="F-BOX ONLY PROTEIN 10"/>
    <property type="match status" value="1"/>
</dbReference>
<dbReference type="PROSITE" id="PS51766">
    <property type="entry name" value="DOCKERIN"/>
    <property type="match status" value="1"/>
</dbReference>
<dbReference type="OrthoDB" id="1521716at2"/>
<keyword evidence="3" id="KW-0833">Ubl conjugation pathway</keyword>
<dbReference type="Pfam" id="PF13229">
    <property type="entry name" value="Beta_helix"/>
    <property type="match status" value="4"/>
</dbReference>
<keyword evidence="4" id="KW-0732">Signal</keyword>
<dbReference type="InterPro" id="IPR016134">
    <property type="entry name" value="Dockerin_dom"/>
</dbReference>
<evidence type="ECO:0000256" key="2">
    <source>
        <dbReference type="ARBA" id="ARBA00022737"/>
    </source>
</evidence>
<dbReference type="SUPFAM" id="SSF50965">
    <property type="entry name" value="Galactose oxidase, central domain"/>
    <property type="match status" value="2"/>
</dbReference>
<dbReference type="Pfam" id="PF18962">
    <property type="entry name" value="Por_Secre_tail"/>
    <property type="match status" value="1"/>
</dbReference>
<dbReference type="PANTHER" id="PTHR22990">
    <property type="entry name" value="F-BOX ONLY PROTEIN"/>
    <property type="match status" value="1"/>
</dbReference>
<proteinExistence type="predicted"/>
<dbReference type="InterPro" id="IPR039448">
    <property type="entry name" value="Beta_helix"/>
</dbReference>
<keyword evidence="2" id="KW-0677">Repeat</keyword>
<dbReference type="SMART" id="SM00710">
    <property type="entry name" value="PbH1"/>
    <property type="match status" value="12"/>
</dbReference>
<dbReference type="GO" id="GO:0004553">
    <property type="term" value="F:hydrolase activity, hydrolyzing O-glycosyl compounds"/>
    <property type="evidence" value="ECO:0007669"/>
    <property type="project" value="InterPro"/>
</dbReference>
<dbReference type="InterPro" id="IPR011043">
    <property type="entry name" value="Gal_Oxase/kelch_b-propeller"/>
</dbReference>
<dbReference type="Pfam" id="PF00404">
    <property type="entry name" value="Dockerin_1"/>
    <property type="match status" value="1"/>
</dbReference>
<dbReference type="InterPro" id="IPR051550">
    <property type="entry name" value="SCF-Subunits/Alg-Epimerases"/>
</dbReference>
<evidence type="ECO:0000313" key="6">
    <source>
        <dbReference type="EMBL" id="TCO09680.1"/>
    </source>
</evidence>
<dbReference type="SUPFAM" id="SSF51126">
    <property type="entry name" value="Pectin lyase-like"/>
    <property type="match status" value="3"/>
</dbReference>
<gene>
    <name evidence="6" type="ORF">EV194_102106</name>
</gene>
<dbReference type="GO" id="GO:0000272">
    <property type="term" value="P:polysaccharide catabolic process"/>
    <property type="evidence" value="ECO:0007669"/>
    <property type="project" value="InterPro"/>
</dbReference>
<dbReference type="InterPro" id="IPR022441">
    <property type="entry name" value="Para_beta_helix_rpt-2"/>
</dbReference>
<sequence>MKKFLHFVGGRASVLLVHLLLFLSLSLHAQVSFTHTSNDDFNIGNFNDLLVGSNAIGLPFQALSMGNWVTTTVIPQTLSGHQAATWNNRFVYLSGGFNGTNNSAQVYRAALQASGISGWTTVSALPKGVRNHAMVIGDNTIYVLGGATDDEVSDRIFYASMSLNGNIGQWQEMEIRLPSSLHGHTAVFCNGYVYVTGGSSQLSNGSGTSEVWVAQVLANGKLSEFEVTTVLPVEVRNHTMVVDGEDVIVIGGVNNDDEKLNTVFRNSSQSDGNLGGWVSETNLPQAVSHHSSFIANGLLVVMGGENSTSITNSVAFADVTTTPLVWSSSTGMVDYVKDFVAFGANGQVVYSGGTNLSGVPIVNARYSLLTLSTNRKSKGLFISTKFDELGAERTISELSFARSIADGAGLEVSYRIAGNDGVWSSWNTYQDISPIEIEETARYLQYKVKFFNDKTAAQATLSSVTMRTPGSQLSGNLSGNVTYTKAASPYWVTENITFTGGTHTFEAGTQLLFLPEVTMEVRQANIVCNGLEGDSVYFTGYLDEEGLWGGIWFSANSNNGVSSQFNYVVISNAGHGTNNANLRCSDTTEPMLNNSVIRNSTGRGIRLQNANINIENTHVINNASHGISLQSSSPTFINTDISNNGDAGVMMTGFDSNPTFTTTTISENKYGIYYNTPNTSIRQPGGSPILVDNEFNGIVLPEGDITNDQTWFTIDYDIILLGQLTVRANRRLTIEPGNTIKALEGASMYFSTSSVNFGELYAVGTEEQPIKFTSFNGEPGGWDGIHLRLNISGQAPSELAYCVVENGRLYNIYAEGSVVNIVNSIIRNSEGDGIRYSNGRGELSHSQVLNNGENGVVISGSNTPVINNTIFSNNEEYPIVVSAWNSIPIIENNSYEGNGLQFISLSGGSFTSDVTYVNDGIPYHVTSDIVLRGDRNNVDLTIEPGVEMHFSPGVSLNVGEENSTRYVGSLLAVGTEDAPIVFTAYKAAEGWSGINFNIGSDLYAASSEMKHCIVEYGTEYNIFCDRTTTPVLENVTIRNAAQSGVYLNAASPVIEQCQILNNGEHGIFVTGASTPSISNSSFVGNGEYPLFLAAWNSLPVLESNSYEDNGMQFISLSGGNFASDGTYVNDGIPYHVTGDIVLRGDRNNVDLTIEPGVEMHFSPGVSLNVGEENSTRYVGSLLAVGTEDAPIVFTAYKAAEGWGGINFNIGSNLYEASSEMKYCIIEHGTEYNIFFDRTTEPTFNNNTVRNSAGYGMRLWNSQPDTLRNNTFANNQASSIYLDGNSNVVLGGKPKYVNNFYGISDFAVYNNTTIDVDARYNFWSAADSAMISNVVYDVFNQSNRGKVNFVEFAQLPWVESDEIVLTGELFYGNSTSTPMSEAVVSIVDFAGGVISQQTVSETGAFAFAPFATGGYRMVVEPAEPWGGVNATDALLVLNHFTRKELLTGLSLAAADVNLSGSVNGTDALFMLKRYAGLIDEFPSGDFLYHYDDYLVDGNSILSVLRVLCFGDVNGSYSLLKSLKTGQGITPSGEVVVTSYNEFELPFDFDIDENAGAISFGFYYPEDMMKVKGVRFDGGNGFVHSAQNGLFRFAWAGTEPIQTNQGQPLRIVVEMEALDFAPTSESVLPELYEHIEIANQWGEPLRANISAPELRTVATSLDKNNIKTSSLVVYPNPVKESATVSFALESDAKVSFELVNAAGTSVYQSDEQSFMPGSHQYSMDASLLANGVYMLNMRVNTNYSESIKVVKIVVSK</sequence>
<protein>
    <submittedName>
        <fullName evidence="6">Parallel beta-helix repeat protein</fullName>
    </submittedName>
</protein>
<dbReference type="InterPro" id="IPR026444">
    <property type="entry name" value="Secre_tail"/>
</dbReference>
<organism evidence="6 7">
    <name type="scientific">Natronoflexus pectinivorans</name>
    <dbReference type="NCBI Taxonomy" id="682526"/>
    <lineage>
        <taxon>Bacteria</taxon>
        <taxon>Pseudomonadati</taxon>
        <taxon>Bacteroidota</taxon>
        <taxon>Bacteroidia</taxon>
        <taxon>Marinilabiliales</taxon>
        <taxon>Marinilabiliaceae</taxon>
        <taxon>Natronoflexus</taxon>
    </lineage>
</organism>